<name>A0A4R5VIL8_9BACI</name>
<proteinExistence type="predicted"/>
<dbReference type="Proteomes" id="UP000295132">
    <property type="component" value="Unassembled WGS sequence"/>
</dbReference>
<reference evidence="1" key="2">
    <citation type="submission" date="2023-08" db="EMBL/GenBank/DDBJ databases">
        <title>Nitrogen cycling bacteria in agricultural field soils.</title>
        <authorList>
            <person name="Jang J."/>
        </authorList>
    </citation>
    <scope>NUCLEOTIDE SEQUENCE</scope>
    <source>
        <strain evidence="1">PS3-36</strain>
    </source>
</reference>
<evidence type="ECO:0000313" key="4">
    <source>
        <dbReference type="Proteomes" id="UP001178888"/>
    </source>
</evidence>
<evidence type="ECO:0000313" key="3">
    <source>
        <dbReference type="Proteomes" id="UP000295132"/>
    </source>
</evidence>
<sequence>MALDCFFYDVNDNDIDYFSMSESLHEAIFNNRNKYYRSYIYLRKLINYYGDAKFEGNEVKSLIEDLKLYLPYINKDYHEKVYLLIKKLSDPRVVRVGFYGD</sequence>
<dbReference type="AlphaFoldDB" id="A0A4R5VIL8"/>
<keyword evidence="4" id="KW-1185">Reference proteome</keyword>
<dbReference type="EMBL" id="JAVGVR010000001">
    <property type="protein sequence ID" value="MDQ6596440.1"/>
    <property type="molecule type" value="Genomic_DNA"/>
</dbReference>
<protein>
    <submittedName>
        <fullName evidence="2">Uncharacterized protein</fullName>
    </submittedName>
</protein>
<gene>
    <name evidence="2" type="ORF">E2K98_30345</name>
    <name evidence="1" type="ORF">RCG21_08620</name>
</gene>
<evidence type="ECO:0000313" key="1">
    <source>
        <dbReference type="EMBL" id="MDQ6596440.1"/>
    </source>
</evidence>
<organism evidence="2 3">
    <name type="scientific">Bacillus salipaludis</name>
    <dbReference type="NCBI Taxonomy" id="2547811"/>
    <lineage>
        <taxon>Bacteria</taxon>
        <taxon>Bacillati</taxon>
        <taxon>Bacillota</taxon>
        <taxon>Bacilli</taxon>
        <taxon>Bacillales</taxon>
        <taxon>Bacillaceae</taxon>
        <taxon>Bacillus</taxon>
    </lineage>
</organism>
<dbReference type="Proteomes" id="UP001178888">
    <property type="component" value="Unassembled WGS sequence"/>
</dbReference>
<dbReference type="RefSeq" id="WP_133340705.1">
    <property type="nucleotide sequence ID" value="NZ_JAVGVR010000001.1"/>
</dbReference>
<evidence type="ECO:0000313" key="2">
    <source>
        <dbReference type="EMBL" id="TDK53014.1"/>
    </source>
</evidence>
<reference evidence="2 3" key="1">
    <citation type="submission" date="2019-03" db="EMBL/GenBank/DDBJ databases">
        <title>Bacillus niacini sp. nov. a Nicotinate-Metabolizing Mesophile Isolated from Soil.</title>
        <authorList>
            <person name="Zhang G."/>
        </authorList>
    </citation>
    <scope>NUCLEOTIDE SEQUENCE [LARGE SCALE GENOMIC DNA]</scope>
    <source>
        <strain evidence="2 3">WN066</strain>
    </source>
</reference>
<dbReference type="EMBL" id="SMYO01000077">
    <property type="protein sequence ID" value="TDK53014.1"/>
    <property type="molecule type" value="Genomic_DNA"/>
</dbReference>
<accession>A0A4R5VIL8</accession>
<comment type="caution">
    <text evidence="2">The sequence shown here is derived from an EMBL/GenBank/DDBJ whole genome shotgun (WGS) entry which is preliminary data.</text>
</comment>